<accession>G3EI30</accession>
<dbReference type="KEGG" id="vg:11107324"/>
<dbReference type="GeneID" id="11107324"/>
<gene>
    <name evidence="1" type="ORF">YKV138</name>
</gene>
<evidence type="ECO:0000313" key="1">
    <source>
        <dbReference type="EMBL" id="AEN03727.1"/>
    </source>
</evidence>
<reference evidence="1 2" key="1">
    <citation type="journal article" date="2011" name="J. Virol.">
        <title>The genome of yoka poxvirus.</title>
        <authorList>
            <person name="Zhao G."/>
            <person name="Droit L."/>
            <person name="Tesh R.B."/>
            <person name="Popov V.L."/>
            <person name="Little N.S."/>
            <person name="Upton C."/>
            <person name="Virgin H.W."/>
            <person name="Wang D."/>
        </authorList>
    </citation>
    <scope>NUCLEOTIDE SEQUENCE [LARGE SCALE GENOMIC DNA]</scope>
    <source>
        <strain evidence="1">DakArB 4268</strain>
    </source>
</reference>
<evidence type="ECO:0000313" key="2">
    <source>
        <dbReference type="Proteomes" id="UP000164653"/>
    </source>
</evidence>
<dbReference type="Proteomes" id="UP000164653">
    <property type="component" value="Segment"/>
</dbReference>
<dbReference type="RefSeq" id="YP_004821491.1">
    <property type="nucleotide sequence ID" value="NC_015960.1"/>
</dbReference>
<dbReference type="EMBL" id="HQ849551">
    <property type="protein sequence ID" value="AEN03727.1"/>
    <property type="molecule type" value="Genomic_DNA"/>
</dbReference>
<sequence>MFIIYRISLRFPFIGIDLNIFSASEIDILKLQKCVILVLPATGTCLYV</sequence>
<name>G3EI30_9POXV</name>
<protein>
    <submittedName>
        <fullName evidence="1">Uncharacterized protein</fullName>
    </submittedName>
</protein>
<proteinExistence type="predicted"/>
<keyword evidence="2" id="KW-1185">Reference proteome</keyword>
<organism evidence="1 2">
    <name type="scientific">Yokapox virus</name>
    <dbReference type="NCBI Taxonomy" id="1076255"/>
    <lineage>
        <taxon>Viruses</taxon>
        <taxon>Varidnaviria</taxon>
        <taxon>Bamfordvirae</taxon>
        <taxon>Nucleocytoviricota</taxon>
        <taxon>Pokkesviricetes</taxon>
        <taxon>Chitovirales</taxon>
        <taxon>Poxviridae</taxon>
        <taxon>Chordopoxvirinae</taxon>
        <taxon>Centapoxvirus</taxon>
        <taxon>Centapoxvirus yokapox</taxon>
    </lineage>
</organism>